<keyword evidence="9" id="KW-1185">Reference proteome</keyword>
<evidence type="ECO:0000256" key="1">
    <source>
        <dbReference type="ARBA" id="ARBA00009179"/>
    </source>
</evidence>
<dbReference type="GO" id="GO:0008236">
    <property type="term" value="F:serine-type peptidase activity"/>
    <property type="evidence" value="ECO:0007669"/>
    <property type="project" value="UniProtKB-KW"/>
</dbReference>
<dbReference type="SUPFAM" id="SSF50156">
    <property type="entry name" value="PDZ domain-like"/>
    <property type="match status" value="1"/>
</dbReference>
<dbReference type="GO" id="GO:0006508">
    <property type="term" value="P:proteolysis"/>
    <property type="evidence" value="ECO:0007669"/>
    <property type="project" value="UniProtKB-KW"/>
</dbReference>
<keyword evidence="3 5" id="KW-0378">Hydrolase</keyword>
<dbReference type="SMART" id="SM00228">
    <property type="entry name" value="PDZ"/>
    <property type="match status" value="1"/>
</dbReference>
<dbReference type="SUPFAM" id="SSF52096">
    <property type="entry name" value="ClpP/crotonase"/>
    <property type="match status" value="1"/>
</dbReference>
<dbReference type="Pfam" id="PF22694">
    <property type="entry name" value="CtpB_N-like"/>
    <property type="match status" value="1"/>
</dbReference>
<organism evidence="8 9">
    <name type="scientific">Paenibacillus mellifer</name>
    <dbReference type="NCBI Taxonomy" id="2937794"/>
    <lineage>
        <taxon>Bacteria</taxon>
        <taxon>Bacillati</taxon>
        <taxon>Bacillota</taxon>
        <taxon>Bacilli</taxon>
        <taxon>Bacillales</taxon>
        <taxon>Paenibacillaceae</taxon>
        <taxon>Paenibacillus</taxon>
    </lineage>
</organism>
<comment type="similarity">
    <text evidence="1 5">Belongs to the peptidase S41A family.</text>
</comment>
<dbReference type="Proteomes" id="UP001139534">
    <property type="component" value="Unassembled WGS sequence"/>
</dbReference>
<feature type="domain" description="PDZ" evidence="7">
    <location>
        <begin position="100"/>
        <end position="183"/>
    </location>
</feature>
<evidence type="ECO:0000256" key="5">
    <source>
        <dbReference type="RuleBase" id="RU004404"/>
    </source>
</evidence>
<comment type="caution">
    <text evidence="8">The sequence shown here is derived from an EMBL/GenBank/DDBJ whole genome shotgun (WGS) entry which is preliminary data.</text>
</comment>
<keyword evidence="4 5" id="KW-0720">Serine protease</keyword>
<dbReference type="RefSeq" id="WP_248553333.1">
    <property type="nucleotide sequence ID" value="NZ_JALPRK010000022.1"/>
</dbReference>
<dbReference type="InterPro" id="IPR041489">
    <property type="entry name" value="PDZ_6"/>
</dbReference>
<evidence type="ECO:0000256" key="3">
    <source>
        <dbReference type="ARBA" id="ARBA00022801"/>
    </source>
</evidence>
<dbReference type="GO" id="GO:0030288">
    <property type="term" value="C:outer membrane-bounded periplasmic space"/>
    <property type="evidence" value="ECO:0007669"/>
    <property type="project" value="TreeGrafter"/>
</dbReference>
<dbReference type="PROSITE" id="PS50106">
    <property type="entry name" value="PDZ"/>
    <property type="match status" value="1"/>
</dbReference>
<reference evidence="8" key="1">
    <citation type="submission" date="2022-04" db="EMBL/GenBank/DDBJ databases">
        <authorList>
            <person name="Seo M.-J."/>
        </authorList>
    </citation>
    <scope>NUCLEOTIDE SEQUENCE</scope>
    <source>
        <strain evidence="8">MBLB2552</strain>
    </source>
</reference>
<feature type="chain" id="PRO_5040764432" evidence="6">
    <location>
        <begin position="29"/>
        <end position="497"/>
    </location>
</feature>
<accession>A0A9X1Y1N7</accession>
<evidence type="ECO:0000313" key="8">
    <source>
        <dbReference type="EMBL" id="MCK8489294.1"/>
    </source>
</evidence>
<dbReference type="InterPro" id="IPR055210">
    <property type="entry name" value="CtpA/B_N"/>
</dbReference>
<dbReference type="Gene3D" id="3.90.226.10">
    <property type="entry name" value="2-enoyl-CoA Hydratase, Chain A, domain 1"/>
    <property type="match status" value="1"/>
</dbReference>
<dbReference type="InterPro" id="IPR029045">
    <property type="entry name" value="ClpP/crotonase-like_dom_sf"/>
</dbReference>
<evidence type="ECO:0000256" key="6">
    <source>
        <dbReference type="SAM" id="SignalP"/>
    </source>
</evidence>
<dbReference type="CDD" id="cd07560">
    <property type="entry name" value="Peptidase_S41_CPP"/>
    <property type="match status" value="1"/>
</dbReference>
<dbReference type="Gene3D" id="2.30.42.10">
    <property type="match status" value="1"/>
</dbReference>
<sequence>MILTSFRKYALIPMLSLSLLGLPQAAGAAEAAGTASTAEAGTIIQLGTTETSSDLQALQEVLNYLEAYNIEGVERQEFLDNAIRGMVYSLDDPYSDYFSKEDLQDFENGVNQEFVGIGVTLRFYNDKLYITDVLPNSPASKSGLKAGDIIAKVDGQAVTSSEDVARIQGEENTLVKITVNRAGQTLVYPITRAHFSLPSVTGSVIPSSRVGYIAVSSFSDTADEEFAQKLTSLRQAGISALVLDLRDNLGGYVESAANIAKHFMKDGVLMYTVDQSGELQPVEITGGEDIGMPVVVLTNGLSASASEILTGALRDNGIAKVVGAQTYGKARIQNVFPLSNGSSLKLTVQAYLTPKQVDFNHVGLKPDLEVNNNAAAQLITGMYEAGARKVSVSGGPASLNINGTAFPGYIDVIQSGKQVYAPSRLLSSLIQGTPAWTSSIGKLTITDPLGKQAGFTLAAKTAKLVDGESYLELHEFQKKYPKLTWSYKQGILNLSIN</sequence>
<dbReference type="Pfam" id="PF17820">
    <property type="entry name" value="PDZ_6"/>
    <property type="match status" value="1"/>
</dbReference>
<evidence type="ECO:0000256" key="4">
    <source>
        <dbReference type="ARBA" id="ARBA00022825"/>
    </source>
</evidence>
<keyword evidence="2 5" id="KW-0645">Protease</keyword>
<dbReference type="InterPro" id="IPR005151">
    <property type="entry name" value="Tail-specific_protease"/>
</dbReference>
<protein>
    <submittedName>
        <fullName evidence="8">S41 family peptidase</fullName>
    </submittedName>
</protein>
<proteinExistence type="inferred from homology"/>
<dbReference type="GO" id="GO:0004175">
    <property type="term" value="F:endopeptidase activity"/>
    <property type="evidence" value="ECO:0007669"/>
    <property type="project" value="TreeGrafter"/>
</dbReference>
<keyword evidence="6" id="KW-0732">Signal</keyword>
<dbReference type="InterPro" id="IPR001478">
    <property type="entry name" value="PDZ"/>
</dbReference>
<feature type="signal peptide" evidence="6">
    <location>
        <begin position="1"/>
        <end position="28"/>
    </location>
</feature>
<dbReference type="Pfam" id="PF03572">
    <property type="entry name" value="Peptidase_S41"/>
    <property type="match status" value="1"/>
</dbReference>
<dbReference type="InterPro" id="IPR036034">
    <property type="entry name" value="PDZ_sf"/>
</dbReference>
<dbReference type="PANTHER" id="PTHR32060">
    <property type="entry name" value="TAIL-SPECIFIC PROTEASE"/>
    <property type="match status" value="1"/>
</dbReference>
<gene>
    <name evidence="8" type="ORF">M0651_19155</name>
</gene>
<evidence type="ECO:0000313" key="9">
    <source>
        <dbReference type="Proteomes" id="UP001139534"/>
    </source>
</evidence>
<dbReference type="EMBL" id="JALPRK010000022">
    <property type="protein sequence ID" value="MCK8489294.1"/>
    <property type="molecule type" value="Genomic_DNA"/>
</dbReference>
<dbReference type="GO" id="GO:0007165">
    <property type="term" value="P:signal transduction"/>
    <property type="evidence" value="ECO:0007669"/>
    <property type="project" value="TreeGrafter"/>
</dbReference>
<evidence type="ECO:0000259" key="7">
    <source>
        <dbReference type="PROSITE" id="PS50106"/>
    </source>
</evidence>
<dbReference type="InterPro" id="IPR004447">
    <property type="entry name" value="Peptidase_S41A"/>
</dbReference>
<dbReference type="CDD" id="cd06782">
    <property type="entry name" value="cpPDZ_CPP-like"/>
    <property type="match status" value="1"/>
</dbReference>
<dbReference type="SMART" id="SM00245">
    <property type="entry name" value="TSPc"/>
    <property type="match status" value="1"/>
</dbReference>
<dbReference type="NCBIfam" id="TIGR00225">
    <property type="entry name" value="prc"/>
    <property type="match status" value="1"/>
</dbReference>
<dbReference type="Gene3D" id="3.30.750.44">
    <property type="match status" value="1"/>
</dbReference>
<name>A0A9X1Y1N7_9BACL</name>
<dbReference type="AlphaFoldDB" id="A0A9X1Y1N7"/>
<evidence type="ECO:0000256" key="2">
    <source>
        <dbReference type="ARBA" id="ARBA00022670"/>
    </source>
</evidence>
<dbReference type="PANTHER" id="PTHR32060:SF30">
    <property type="entry name" value="CARBOXY-TERMINAL PROCESSING PROTEASE CTPA"/>
    <property type="match status" value="1"/>
</dbReference>